<keyword evidence="3" id="KW-0862">Zinc</keyword>
<dbReference type="AlphaFoldDB" id="A0A6J3L4Z9"/>
<dbReference type="PANTHER" id="PTHR46927">
    <property type="entry name" value="AGAP005574-PA"/>
    <property type="match status" value="1"/>
</dbReference>
<keyword evidence="1" id="KW-0479">Metal-binding</keyword>
<dbReference type="SUPFAM" id="SSF57716">
    <property type="entry name" value="Glucocorticoid receptor-like (DNA-binding domain)"/>
    <property type="match status" value="1"/>
</dbReference>
<feature type="domain" description="THAP-type" evidence="7">
    <location>
        <begin position="29"/>
        <end position="111"/>
    </location>
</feature>
<gene>
    <name evidence="9" type="primary">LOC117239130</name>
</gene>
<feature type="compositionally biased region" description="Polar residues" evidence="6">
    <location>
        <begin position="164"/>
        <end position="178"/>
    </location>
</feature>
<reference evidence="9" key="1">
    <citation type="submission" date="2025-08" db="UniProtKB">
        <authorList>
            <consortium name="RefSeq"/>
        </authorList>
    </citation>
    <scope>IDENTIFICATION</scope>
    <source>
        <tissue evidence="9">Muscle</tissue>
    </source>
</reference>
<evidence type="ECO:0000256" key="1">
    <source>
        <dbReference type="ARBA" id="ARBA00022723"/>
    </source>
</evidence>
<dbReference type="Pfam" id="PF05485">
    <property type="entry name" value="THAP"/>
    <property type="match status" value="1"/>
</dbReference>
<dbReference type="SMART" id="SM00980">
    <property type="entry name" value="THAP"/>
    <property type="match status" value="1"/>
</dbReference>
<keyword evidence="4 5" id="KW-0238">DNA-binding</keyword>
<feature type="compositionally biased region" description="Basic and acidic residues" evidence="6">
    <location>
        <begin position="114"/>
        <end position="127"/>
    </location>
</feature>
<dbReference type="PROSITE" id="PS50950">
    <property type="entry name" value="ZF_THAP"/>
    <property type="match status" value="1"/>
</dbReference>
<dbReference type="InterPro" id="IPR052224">
    <property type="entry name" value="THAP_domain_protein"/>
</dbReference>
<evidence type="ECO:0000256" key="4">
    <source>
        <dbReference type="ARBA" id="ARBA00023125"/>
    </source>
</evidence>
<organism evidence="8 9">
    <name type="scientific">Bombus vosnesenskii</name>
    <dbReference type="NCBI Taxonomy" id="207650"/>
    <lineage>
        <taxon>Eukaryota</taxon>
        <taxon>Metazoa</taxon>
        <taxon>Ecdysozoa</taxon>
        <taxon>Arthropoda</taxon>
        <taxon>Hexapoda</taxon>
        <taxon>Insecta</taxon>
        <taxon>Pterygota</taxon>
        <taxon>Neoptera</taxon>
        <taxon>Endopterygota</taxon>
        <taxon>Hymenoptera</taxon>
        <taxon>Apocrita</taxon>
        <taxon>Aculeata</taxon>
        <taxon>Apoidea</taxon>
        <taxon>Anthophila</taxon>
        <taxon>Apidae</taxon>
        <taxon>Bombus</taxon>
        <taxon>Pyrobombus</taxon>
    </lineage>
</organism>
<dbReference type="Proteomes" id="UP000504631">
    <property type="component" value="Unplaced"/>
</dbReference>
<dbReference type="RefSeq" id="XP_033360350.1">
    <property type="nucleotide sequence ID" value="XM_033504459.1"/>
</dbReference>
<dbReference type="GO" id="GO:0008270">
    <property type="term" value="F:zinc ion binding"/>
    <property type="evidence" value="ECO:0007669"/>
    <property type="project" value="UniProtKB-KW"/>
</dbReference>
<dbReference type="GeneID" id="117239130"/>
<evidence type="ECO:0000259" key="7">
    <source>
        <dbReference type="PROSITE" id="PS50950"/>
    </source>
</evidence>
<dbReference type="PANTHER" id="PTHR46927:SF3">
    <property type="entry name" value="THAP-TYPE DOMAIN-CONTAINING PROTEIN"/>
    <property type="match status" value="1"/>
</dbReference>
<evidence type="ECO:0000313" key="8">
    <source>
        <dbReference type="Proteomes" id="UP000504631"/>
    </source>
</evidence>
<keyword evidence="2 5" id="KW-0863">Zinc-finger</keyword>
<proteinExistence type="predicted"/>
<sequence>MLTSGTNSHIPIIKIEKWMNKGNIGMKSMTKKCIICKTEATPISKDRRSFHMFPKNELIRKKWMDAINLLTAPNFKTTFICSDHFDDKSFHDSDELRSRKRLRPDAVPQRISFKKSDDTSKEKDLGSEKLFERPIDKDYSKSEMVTDLSNTCIKATNEQDCLTGEKSNNTMNNVPNSGNRRKHSFIKKIPPKKIRFMNGFKTEYITREDFVSDEAWERFLRLITYERNRMAAAHNRNSRKEKKIRNFKLFIKGLENSEELDATQYVKVCLE</sequence>
<dbReference type="InterPro" id="IPR006612">
    <property type="entry name" value="THAP_Znf"/>
</dbReference>
<dbReference type="Gene3D" id="6.20.210.20">
    <property type="entry name" value="THAP domain"/>
    <property type="match status" value="1"/>
</dbReference>
<dbReference type="GO" id="GO:0003677">
    <property type="term" value="F:DNA binding"/>
    <property type="evidence" value="ECO:0007669"/>
    <property type="project" value="UniProtKB-UniRule"/>
</dbReference>
<dbReference type="KEGG" id="bvk:117239130"/>
<evidence type="ECO:0000256" key="6">
    <source>
        <dbReference type="SAM" id="MobiDB-lite"/>
    </source>
</evidence>
<keyword evidence="8" id="KW-1185">Reference proteome</keyword>
<accession>A0A6J3L4Z9</accession>
<dbReference type="SMART" id="SM00692">
    <property type="entry name" value="DM3"/>
    <property type="match status" value="1"/>
</dbReference>
<dbReference type="InterPro" id="IPR038441">
    <property type="entry name" value="THAP_Znf_sf"/>
</dbReference>
<feature type="region of interest" description="Disordered" evidence="6">
    <location>
        <begin position="164"/>
        <end position="183"/>
    </location>
</feature>
<evidence type="ECO:0000313" key="9">
    <source>
        <dbReference type="RefSeq" id="XP_033360350.1"/>
    </source>
</evidence>
<evidence type="ECO:0000256" key="5">
    <source>
        <dbReference type="PROSITE-ProRule" id="PRU00309"/>
    </source>
</evidence>
<feature type="region of interest" description="Disordered" evidence="6">
    <location>
        <begin position="91"/>
        <end position="127"/>
    </location>
</feature>
<name>A0A6J3L4Z9_9HYME</name>
<protein>
    <submittedName>
        <fullName evidence="9">Uncharacterized protein LOC117239130 isoform X1</fullName>
    </submittedName>
</protein>
<evidence type="ECO:0000256" key="3">
    <source>
        <dbReference type="ARBA" id="ARBA00022833"/>
    </source>
</evidence>
<evidence type="ECO:0000256" key="2">
    <source>
        <dbReference type="ARBA" id="ARBA00022771"/>
    </source>
</evidence>